<sequence length="211" mass="23009">MRSSKSRSRGKNNRNRSPSNNINRVFDSSGPEGKVRGTPQQIIDKYTQLSRDAFLANDRVAGENFQQHAEHYARLLSEAQKDAEAKRQQNQQGGGGQQQGGNKNKRDDNGSDQGQDGAPRKDRDAQRREEKQNRSKSSDDPGSAPQPDVIDTESESGLVETPESGSKSEDEAPKAKKPRAPRKPRAKKSDDAGEAKPQADTPDGGTTEAAE</sequence>
<dbReference type="InterPro" id="IPR025430">
    <property type="entry name" value="DUF4167"/>
</dbReference>
<dbReference type="AlphaFoldDB" id="A0A845LZ75"/>
<dbReference type="EMBL" id="WTUX01000011">
    <property type="protein sequence ID" value="MZR13330.1"/>
    <property type="molecule type" value="Genomic_DNA"/>
</dbReference>
<evidence type="ECO:0000313" key="4">
    <source>
        <dbReference type="Proteomes" id="UP000467322"/>
    </source>
</evidence>
<evidence type="ECO:0000313" key="3">
    <source>
        <dbReference type="EMBL" id="MZR13330.1"/>
    </source>
</evidence>
<name>A0A845LZ75_9RHOB</name>
<reference evidence="3 4" key="1">
    <citation type="submission" date="2019-12" db="EMBL/GenBank/DDBJ databases">
        <title>Maritimibacter sp. nov. sp. isolated from sea sand.</title>
        <authorList>
            <person name="Kim J."/>
            <person name="Jeong S.E."/>
            <person name="Jung H.S."/>
            <person name="Jeon C.O."/>
        </authorList>
    </citation>
    <scope>NUCLEOTIDE SEQUENCE [LARGE SCALE GENOMIC DNA]</scope>
    <source>
        <strain evidence="3 4">DP07</strain>
    </source>
</reference>
<feature type="region of interest" description="Disordered" evidence="1">
    <location>
        <begin position="71"/>
        <end position="211"/>
    </location>
</feature>
<feature type="compositionally biased region" description="Low complexity" evidence="1">
    <location>
        <begin position="15"/>
        <end position="24"/>
    </location>
</feature>
<gene>
    <name evidence="3" type="ORF">GQE99_09895</name>
</gene>
<evidence type="ECO:0000259" key="2">
    <source>
        <dbReference type="Pfam" id="PF13763"/>
    </source>
</evidence>
<feature type="domain" description="DUF4167" evidence="2">
    <location>
        <begin position="7"/>
        <end position="81"/>
    </location>
</feature>
<proteinExistence type="predicted"/>
<feature type="region of interest" description="Disordered" evidence="1">
    <location>
        <begin position="1"/>
        <end position="42"/>
    </location>
</feature>
<keyword evidence="4" id="KW-1185">Reference proteome</keyword>
<feature type="compositionally biased region" description="Basic residues" evidence="1">
    <location>
        <begin position="175"/>
        <end position="186"/>
    </location>
</feature>
<comment type="caution">
    <text evidence="3">The sequence shown here is derived from an EMBL/GenBank/DDBJ whole genome shotgun (WGS) entry which is preliminary data.</text>
</comment>
<feature type="compositionally biased region" description="Basic residues" evidence="1">
    <location>
        <begin position="1"/>
        <end position="14"/>
    </location>
</feature>
<dbReference type="RefSeq" id="WP_161351425.1">
    <property type="nucleotide sequence ID" value="NZ_WTUX01000011.1"/>
</dbReference>
<dbReference type="Pfam" id="PF13763">
    <property type="entry name" value="DUF4167"/>
    <property type="match status" value="1"/>
</dbReference>
<accession>A0A845LZ75</accession>
<feature type="compositionally biased region" description="Basic and acidic residues" evidence="1">
    <location>
        <begin position="71"/>
        <end position="87"/>
    </location>
</feature>
<protein>
    <submittedName>
        <fullName evidence="3">DUF4167 domain-containing protein</fullName>
    </submittedName>
</protein>
<evidence type="ECO:0000256" key="1">
    <source>
        <dbReference type="SAM" id="MobiDB-lite"/>
    </source>
</evidence>
<dbReference type="Proteomes" id="UP000467322">
    <property type="component" value="Unassembled WGS sequence"/>
</dbReference>
<organism evidence="3 4">
    <name type="scientific">Maritimibacter harenae</name>
    <dbReference type="NCBI Taxonomy" id="2606218"/>
    <lineage>
        <taxon>Bacteria</taxon>
        <taxon>Pseudomonadati</taxon>
        <taxon>Pseudomonadota</taxon>
        <taxon>Alphaproteobacteria</taxon>
        <taxon>Rhodobacterales</taxon>
        <taxon>Roseobacteraceae</taxon>
        <taxon>Maritimibacter</taxon>
    </lineage>
</organism>
<feature type="compositionally biased region" description="Basic and acidic residues" evidence="1">
    <location>
        <begin position="118"/>
        <end position="139"/>
    </location>
</feature>